<evidence type="ECO:0000313" key="6">
    <source>
        <dbReference type="EMBL" id="PWW31266.1"/>
    </source>
</evidence>
<protein>
    <recommendedName>
        <fullName evidence="5">Tyrosine-protein phosphatase</fullName>
        <ecNumber evidence="5">3.1.3.48</ecNumber>
    </recommendedName>
</protein>
<dbReference type="AlphaFoldDB" id="A0A2V3A378"/>
<dbReference type="Proteomes" id="UP000247150">
    <property type="component" value="Unassembled WGS sequence"/>
</dbReference>
<keyword evidence="3 5" id="KW-0904">Protein phosphatase</keyword>
<sequence>MIDIHCHILPGIDDGAKHMSETLVMAEKAVQEGIDTIIATPHHKNENYENEKEDILVKVDEVNKAFSKEGISLKVLAGQETRIFGEFLEEFEAGKILTLADSSYVFIELPSGHVPRYTEKLVYDIQMKGLTPIIVHPERNSEMVERPDLVYQLVKSGALTQVTAASLCGQFGKKIKSFSQQLIEANLTHFVASDAHNTKNRTFKMAEAFDLIESRYGVDMVYLFTENAELLVEGQNVMREIPEQIKKKKFFGIF</sequence>
<dbReference type="EMBL" id="QGTW01000002">
    <property type="protein sequence ID" value="PWW31266.1"/>
    <property type="molecule type" value="Genomic_DNA"/>
</dbReference>
<dbReference type="EC" id="3.1.3.48" evidence="5"/>
<accession>A0A2V3A378</accession>
<evidence type="ECO:0000313" key="7">
    <source>
        <dbReference type="Proteomes" id="UP000247150"/>
    </source>
</evidence>
<dbReference type="InterPro" id="IPR016195">
    <property type="entry name" value="Pol/histidinol_Pase-like"/>
</dbReference>
<dbReference type="PIRSF" id="PIRSF016557">
    <property type="entry name" value="Caps_synth_CpsB"/>
    <property type="match status" value="1"/>
</dbReference>
<evidence type="ECO:0000256" key="5">
    <source>
        <dbReference type="PIRNR" id="PIRNR016557"/>
    </source>
</evidence>
<proteinExistence type="inferred from homology"/>
<dbReference type="GO" id="GO:0004725">
    <property type="term" value="F:protein tyrosine phosphatase activity"/>
    <property type="evidence" value="ECO:0007669"/>
    <property type="project" value="UniProtKB-UniRule"/>
</dbReference>
<evidence type="ECO:0000256" key="2">
    <source>
        <dbReference type="ARBA" id="ARBA00022801"/>
    </source>
</evidence>
<dbReference type="Pfam" id="PF19567">
    <property type="entry name" value="CpsB_CapC"/>
    <property type="match status" value="1"/>
</dbReference>
<dbReference type="SUPFAM" id="SSF89550">
    <property type="entry name" value="PHP domain-like"/>
    <property type="match status" value="1"/>
</dbReference>
<organism evidence="6 7">
    <name type="scientific">Cytobacillus oceanisediminis</name>
    <dbReference type="NCBI Taxonomy" id="665099"/>
    <lineage>
        <taxon>Bacteria</taxon>
        <taxon>Bacillati</taxon>
        <taxon>Bacillota</taxon>
        <taxon>Bacilli</taxon>
        <taxon>Bacillales</taxon>
        <taxon>Bacillaceae</taxon>
        <taxon>Cytobacillus</taxon>
    </lineage>
</organism>
<dbReference type="PANTHER" id="PTHR39181:SF1">
    <property type="entry name" value="TYROSINE-PROTEIN PHOSPHATASE YWQE"/>
    <property type="match status" value="1"/>
</dbReference>
<comment type="caution">
    <text evidence="6">The sequence shown here is derived from an EMBL/GenBank/DDBJ whole genome shotgun (WGS) entry which is preliminary data.</text>
</comment>
<comment type="catalytic activity">
    <reaction evidence="4 5">
        <text>O-phospho-L-tyrosyl-[protein] + H2O = L-tyrosyl-[protein] + phosphate</text>
        <dbReference type="Rhea" id="RHEA:10684"/>
        <dbReference type="Rhea" id="RHEA-COMP:10136"/>
        <dbReference type="Rhea" id="RHEA-COMP:20101"/>
        <dbReference type="ChEBI" id="CHEBI:15377"/>
        <dbReference type="ChEBI" id="CHEBI:43474"/>
        <dbReference type="ChEBI" id="CHEBI:46858"/>
        <dbReference type="ChEBI" id="CHEBI:61978"/>
        <dbReference type="EC" id="3.1.3.48"/>
    </reaction>
</comment>
<evidence type="ECO:0000256" key="4">
    <source>
        <dbReference type="ARBA" id="ARBA00051722"/>
    </source>
</evidence>
<name>A0A2V3A378_9BACI</name>
<comment type="similarity">
    <text evidence="1 5">Belongs to the metallo-dependent hydrolases superfamily. CpsB/CapC family.</text>
</comment>
<dbReference type="PANTHER" id="PTHR39181">
    <property type="entry name" value="TYROSINE-PROTEIN PHOSPHATASE YWQE"/>
    <property type="match status" value="1"/>
</dbReference>
<dbReference type="GO" id="GO:0030145">
    <property type="term" value="F:manganese ion binding"/>
    <property type="evidence" value="ECO:0007669"/>
    <property type="project" value="UniProtKB-UniRule"/>
</dbReference>
<evidence type="ECO:0000256" key="1">
    <source>
        <dbReference type="ARBA" id="ARBA00005750"/>
    </source>
</evidence>
<evidence type="ECO:0000256" key="3">
    <source>
        <dbReference type="ARBA" id="ARBA00022912"/>
    </source>
</evidence>
<dbReference type="RefSeq" id="WP_110063807.1">
    <property type="nucleotide sequence ID" value="NZ_QGTW01000002.1"/>
</dbReference>
<keyword evidence="2 5" id="KW-0378">Hydrolase</keyword>
<dbReference type="Gene3D" id="3.20.20.140">
    <property type="entry name" value="Metal-dependent hydrolases"/>
    <property type="match status" value="1"/>
</dbReference>
<dbReference type="OrthoDB" id="9788539at2"/>
<dbReference type="InterPro" id="IPR016667">
    <property type="entry name" value="Caps_polysacc_synth_CpsB/CapC"/>
</dbReference>
<gene>
    <name evidence="6" type="ORF">DFO73_102261</name>
</gene>
<reference evidence="6 7" key="1">
    <citation type="submission" date="2018-05" db="EMBL/GenBank/DDBJ databases">
        <title>Freshwater and sediment microbial communities from various areas in North America, analyzing microbe dynamics in response to fracking.</title>
        <authorList>
            <person name="Lamendella R."/>
        </authorList>
    </citation>
    <scope>NUCLEOTIDE SEQUENCE [LARGE SCALE GENOMIC DNA]</scope>
    <source>
        <strain evidence="6 7">15_TX</strain>
    </source>
</reference>